<reference evidence="1 2" key="1">
    <citation type="journal article" date="2005" name="PLoS Genet.">
        <title>Life in hot carbon monoxide: the complete genome sequence of Carboxydothermus hydrogenoformans Z-2901.</title>
        <authorList>
            <person name="Wu M."/>
            <person name="Ren Q."/>
            <person name="Durkin A.S."/>
            <person name="Daugherty S.C."/>
            <person name="Brinkac L.M."/>
            <person name="Dodson R.J."/>
            <person name="Madupu R."/>
            <person name="Sullivan S.A."/>
            <person name="Kolonay J.F."/>
            <person name="Haft D.H."/>
            <person name="Nelson W.C."/>
            <person name="Tallon L.J."/>
            <person name="Jones K.M."/>
            <person name="Ulrich L.E."/>
            <person name="Gonzalez J.M."/>
            <person name="Zhulin I.B."/>
            <person name="Robb F.T."/>
            <person name="Eisen J.A."/>
        </authorList>
    </citation>
    <scope>NUCLEOTIDE SEQUENCE [LARGE SCALE GENOMIC DNA]</scope>
    <source>
        <strain evidence="2">ATCC BAA-161 / DSM 6008 / Z-2901</strain>
    </source>
</reference>
<dbReference type="AlphaFoldDB" id="Q3A953"/>
<evidence type="ECO:0000313" key="2">
    <source>
        <dbReference type="Proteomes" id="UP000002706"/>
    </source>
</evidence>
<evidence type="ECO:0000313" key="1">
    <source>
        <dbReference type="EMBL" id="ABB14621.1"/>
    </source>
</evidence>
<sequence length="48" mass="5856">MSWETFRSSSCQVLLQKYICDLEINFLLLDLTFKFLFIKSPYYKFTFS</sequence>
<keyword evidence="2" id="KW-1185">Reference proteome</keyword>
<accession>Q3A953</accession>
<dbReference type="HOGENOM" id="CLU_3150799_0_0_9"/>
<dbReference type="STRING" id="246194.CHY_2538"/>
<name>Q3A953_CARHZ</name>
<gene>
    <name evidence="1" type="ordered locus">CHY_2538</name>
</gene>
<protein>
    <submittedName>
        <fullName evidence="1">Uncharacterized protein</fullName>
    </submittedName>
</protein>
<dbReference type="KEGG" id="chy:CHY_2538"/>
<organism evidence="1 2">
    <name type="scientific">Carboxydothermus hydrogenoformans (strain ATCC BAA-161 / DSM 6008 / Z-2901)</name>
    <dbReference type="NCBI Taxonomy" id="246194"/>
    <lineage>
        <taxon>Bacteria</taxon>
        <taxon>Bacillati</taxon>
        <taxon>Bacillota</taxon>
        <taxon>Clostridia</taxon>
        <taxon>Thermoanaerobacterales</taxon>
        <taxon>Thermoanaerobacteraceae</taxon>
        <taxon>Carboxydothermus</taxon>
    </lineage>
</organism>
<dbReference type="Proteomes" id="UP000002706">
    <property type="component" value="Chromosome"/>
</dbReference>
<proteinExistence type="predicted"/>
<dbReference type="EMBL" id="CP000141">
    <property type="protein sequence ID" value="ABB14621.1"/>
    <property type="molecule type" value="Genomic_DNA"/>
</dbReference>
<dbReference type="InParanoid" id="Q3A953"/>